<comment type="caution">
    <text evidence="1">The sequence shown here is derived from an EMBL/GenBank/DDBJ whole genome shotgun (WGS) entry which is preliminary data.</text>
</comment>
<evidence type="ECO:0000313" key="1">
    <source>
        <dbReference type="EMBL" id="KAK1923437.1"/>
    </source>
</evidence>
<dbReference type="EMBL" id="JAODAN010000006">
    <property type="protein sequence ID" value="KAK1923437.1"/>
    <property type="molecule type" value="Genomic_DNA"/>
</dbReference>
<protein>
    <submittedName>
        <fullName evidence="1">Histidine phosphatase superfamily</fullName>
    </submittedName>
</protein>
<accession>A0AAD9CXR0</accession>
<dbReference type="GO" id="GO:0005737">
    <property type="term" value="C:cytoplasm"/>
    <property type="evidence" value="ECO:0007669"/>
    <property type="project" value="TreeGrafter"/>
</dbReference>
<keyword evidence="2" id="KW-1185">Reference proteome</keyword>
<evidence type="ECO:0000313" key="2">
    <source>
        <dbReference type="Proteomes" id="UP001182556"/>
    </source>
</evidence>
<dbReference type="CDD" id="cd07067">
    <property type="entry name" value="HP_PGM_like"/>
    <property type="match status" value="1"/>
</dbReference>
<name>A0AAD9CXR0_PAPLA</name>
<organism evidence="1 2">
    <name type="scientific">Papiliotrema laurentii</name>
    <name type="common">Cryptococcus laurentii</name>
    <dbReference type="NCBI Taxonomy" id="5418"/>
    <lineage>
        <taxon>Eukaryota</taxon>
        <taxon>Fungi</taxon>
        <taxon>Dikarya</taxon>
        <taxon>Basidiomycota</taxon>
        <taxon>Agaricomycotina</taxon>
        <taxon>Tremellomycetes</taxon>
        <taxon>Tremellales</taxon>
        <taxon>Rhynchogastremaceae</taxon>
        <taxon>Papiliotrema</taxon>
    </lineage>
</organism>
<dbReference type="GO" id="GO:0016791">
    <property type="term" value="F:phosphatase activity"/>
    <property type="evidence" value="ECO:0007669"/>
    <property type="project" value="TreeGrafter"/>
</dbReference>
<proteinExistence type="predicted"/>
<dbReference type="Gene3D" id="3.40.50.1240">
    <property type="entry name" value="Phosphoglycerate mutase-like"/>
    <property type="match status" value="1"/>
</dbReference>
<dbReference type="SMART" id="SM00855">
    <property type="entry name" value="PGAM"/>
    <property type="match status" value="1"/>
</dbReference>
<reference evidence="1" key="1">
    <citation type="submission" date="2023-02" db="EMBL/GenBank/DDBJ databases">
        <title>Identification and recombinant expression of a fungal hydrolase from Papiliotrema laurentii that hydrolyzes apple cutin and clears colloidal polyester polyurethane.</title>
        <authorList>
            <consortium name="DOE Joint Genome Institute"/>
            <person name="Roman V.A."/>
            <person name="Bojanowski C."/>
            <person name="Crable B.R."/>
            <person name="Wagner D.N."/>
            <person name="Hung C.S."/>
            <person name="Nadeau L.J."/>
            <person name="Schratz L."/>
            <person name="Haridas S."/>
            <person name="Pangilinan J."/>
            <person name="Lipzen A."/>
            <person name="Na H."/>
            <person name="Yan M."/>
            <person name="Ng V."/>
            <person name="Grigoriev I.V."/>
            <person name="Spatafora J.W."/>
            <person name="Barlow D."/>
            <person name="Biffinger J."/>
            <person name="Kelley-Loughnane N."/>
            <person name="Varaljay V.A."/>
            <person name="Crookes-Goodson W.J."/>
        </authorList>
    </citation>
    <scope>NUCLEOTIDE SEQUENCE</scope>
    <source>
        <strain evidence="1">5307AH</strain>
    </source>
</reference>
<dbReference type="PANTHER" id="PTHR48100">
    <property type="entry name" value="BROAD-SPECIFICITY PHOSPHATASE YOR283W-RELATED"/>
    <property type="match status" value="1"/>
</dbReference>
<gene>
    <name evidence="1" type="ORF">DB88DRAFT_491237</name>
</gene>
<dbReference type="InterPro" id="IPR050275">
    <property type="entry name" value="PGM_Phosphatase"/>
</dbReference>
<dbReference type="Proteomes" id="UP001182556">
    <property type="component" value="Unassembled WGS sequence"/>
</dbReference>
<dbReference type="AlphaFoldDB" id="A0AAD9CXR0"/>
<dbReference type="PANTHER" id="PTHR48100:SF1">
    <property type="entry name" value="HISTIDINE PHOSPHATASE FAMILY PROTEIN-RELATED"/>
    <property type="match status" value="1"/>
</dbReference>
<dbReference type="InterPro" id="IPR013078">
    <property type="entry name" value="His_Pase_superF_clade-1"/>
</dbReference>
<dbReference type="Pfam" id="PF00300">
    <property type="entry name" value="His_Phos_1"/>
    <property type="match status" value="1"/>
</dbReference>
<dbReference type="SUPFAM" id="SSF53254">
    <property type="entry name" value="Phosphoglycerate mutase-like"/>
    <property type="match status" value="1"/>
</dbReference>
<dbReference type="InterPro" id="IPR029033">
    <property type="entry name" value="His_PPase_superfam"/>
</dbReference>
<sequence>MMFNVEHISVLDDPSEWCRQLLSPEGLSPELVADFTAKVEALISSCKGMEGQSIKVIFTGRHGQSLHNLLAIQHGGYDQAHIVQPVVDPPLTDAGQEQTRAIGINLQKACERGLREPEVHFTSPLTRCCQTMFNEWGWCAVPSQTLSATFIEGLREHLILHDWNRRRSLSRLKENWPTYVVPSDMTEADQLFLAQWEMGRDETEEELLARTSVALQHILHASEGKTYISVTSHSGAIRGLQNAANAPRNDLKPGELVPLVIRVTEKCG</sequence>